<keyword evidence="4 5" id="KW-0012">Acyltransferase</keyword>
<dbReference type="HAMAP" id="MF_02210">
    <property type="entry name" value="RimI"/>
    <property type="match status" value="1"/>
</dbReference>
<evidence type="ECO:0000259" key="6">
    <source>
        <dbReference type="PROSITE" id="PS51186"/>
    </source>
</evidence>
<comment type="similarity">
    <text evidence="1 5">Belongs to the acetyltransferase family. RimI subfamily.</text>
</comment>
<dbReference type="InterPro" id="IPR000182">
    <property type="entry name" value="GNAT_dom"/>
</dbReference>
<comment type="function">
    <text evidence="5">Acetylates the N-terminal alanine of ribosomal protein bS18.</text>
</comment>
<proteinExistence type="inferred from homology"/>
<evidence type="ECO:0000256" key="5">
    <source>
        <dbReference type="HAMAP-Rule" id="MF_02210"/>
    </source>
</evidence>
<keyword evidence="7" id="KW-0687">Ribonucleoprotein</keyword>
<feature type="active site" description="Proton acceptor" evidence="5">
    <location>
        <position position="112"/>
    </location>
</feature>
<dbReference type="Proteomes" id="UP000295357">
    <property type="component" value="Unassembled WGS sequence"/>
</dbReference>
<feature type="active site" description="Proton donor" evidence="5">
    <location>
        <position position="124"/>
    </location>
</feature>
<feature type="binding site" evidence="5">
    <location>
        <position position="117"/>
    </location>
    <ligand>
        <name>acetyl-CoA</name>
        <dbReference type="ChEBI" id="CHEBI:57288"/>
    </ligand>
</feature>
<evidence type="ECO:0000256" key="1">
    <source>
        <dbReference type="ARBA" id="ARBA00005395"/>
    </source>
</evidence>
<gene>
    <name evidence="5" type="primary">rimI</name>
    <name evidence="7" type="ORF">DFR39_10944</name>
</gene>
<evidence type="ECO:0000313" key="7">
    <source>
        <dbReference type="EMBL" id="TDP06371.1"/>
    </source>
</evidence>
<dbReference type="SUPFAM" id="SSF55729">
    <property type="entry name" value="Acyl-CoA N-acyltransferases (Nat)"/>
    <property type="match status" value="1"/>
</dbReference>
<dbReference type="GO" id="GO:0008999">
    <property type="term" value="F:protein-N-terminal-alanine acetyltransferase activity"/>
    <property type="evidence" value="ECO:0007669"/>
    <property type="project" value="UniProtKB-UniRule"/>
</dbReference>
<dbReference type="RefSeq" id="WP_133604987.1">
    <property type="nucleotide sequence ID" value="NZ_JAUFPJ010000003.1"/>
</dbReference>
<comment type="subcellular location">
    <subcellularLocation>
        <location evidence="5">Cytoplasm</location>
    </subcellularLocation>
</comment>
<evidence type="ECO:0000256" key="3">
    <source>
        <dbReference type="ARBA" id="ARBA00022679"/>
    </source>
</evidence>
<keyword evidence="3 5" id="KW-0808">Transferase</keyword>
<feature type="domain" description="N-acetyltransferase" evidence="6">
    <location>
        <begin position="10"/>
        <end position="157"/>
    </location>
</feature>
<dbReference type="AlphaFoldDB" id="A0A4R6MZU5"/>
<evidence type="ECO:0000256" key="4">
    <source>
        <dbReference type="ARBA" id="ARBA00023315"/>
    </source>
</evidence>
<comment type="caution">
    <text evidence="5">Lacks conserved residue(s) required for the propagation of feature annotation.</text>
</comment>
<dbReference type="InterPro" id="IPR043690">
    <property type="entry name" value="RimI"/>
</dbReference>
<dbReference type="GO" id="GO:0005737">
    <property type="term" value="C:cytoplasm"/>
    <property type="evidence" value="ECO:0007669"/>
    <property type="project" value="UniProtKB-SubCell"/>
</dbReference>
<evidence type="ECO:0000313" key="8">
    <source>
        <dbReference type="Proteomes" id="UP000295357"/>
    </source>
</evidence>
<dbReference type="Pfam" id="PF00583">
    <property type="entry name" value="Acetyltransf_1"/>
    <property type="match status" value="1"/>
</dbReference>
<dbReference type="NCBIfam" id="TIGR01575">
    <property type="entry name" value="rimI"/>
    <property type="match status" value="1"/>
</dbReference>
<dbReference type="InterPro" id="IPR050680">
    <property type="entry name" value="YpeA/RimI_acetyltransf"/>
</dbReference>
<dbReference type="InterPro" id="IPR006464">
    <property type="entry name" value="AcTrfase_RimI/Ard1"/>
</dbReference>
<dbReference type="PANTHER" id="PTHR43420">
    <property type="entry name" value="ACETYLTRANSFERASE"/>
    <property type="match status" value="1"/>
</dbReference>
<keyword evidence="8" id="KW-1185">Reference proteome</keyword>
<comment type="catalytic activity">
    <reaction evidence="5">
        <text>N-terminal L-alanyl-[ribosomal protein bS18] + acetyl-CoA = N-terminal N(alpha)-acetyl-L-alanyl-[ribosomal protein bS18] + CoA + H(+)</text>
        <dbReference type="Rhea" id="RHEA:43756"/>
        <dbReference type="Rhea" id="RHEA-COMP:10676"/>
        <dbReference type="Rhea" id="RHEA-COMP:10677"/>
        <dbReference type="ChEBI" id="CHEBI:15378"/>
        <dbReference type="ChEBI" id="CHEBI:57287"/>
        <dbReference type="ChEBI" id="CHEBI:57288"/>
        <dbReference type="ChEBI" id="CHEBI:64718"/>
        <dbReference type="ChEBI" id="CHEBI:83683"/>
        <dbReference type="EC" id="2.3.1.266"/>
    </reaction>
</comment>
<dbReference type="CDD" id="cd04301">
    <property type="entry name" value="NAT_SF"/>
    <property type="match status" value="1"/>
</dbReference>
<dbReference type="PANTHER" id="PTHR43420:SF51">
    <property type="entry name" value="PEPTIDYL-LYSINE N-ACETYLTRANSFERASE YIAC"/>
    <property type="match status" value="1"/>
</dbReference>
<evidence type="ECO:0000256" key="2">
    <source>
        <dbReference type="ARBA" id="ARBA00022490"/>
    </source>
</evidence>
<dbReference type="EMBL" id="SNXE01000009">
    <property type="protein sequence ID" value="TDP06371.1"/>
    <property type="molecule type" value="Genomic_DNA"/>
</dbReference>
<protein>
    <recommendedName>
        <fullName evidence="5">[Ribosomal protein bS18]-alanine N-acetyltransferase</fullName>
        <ecNumber evidence="5">2.3.1.266</ecNumber>
    </recommendedName>
</protein>
<keyword evidence="2 5" id="KW-0963">Cytoplasm</keyword>
<sequence>MSLSSVQAELLLQPMQTADVEAVLGIEQRVYEFPWTRGNFIDSLAAGYAAQVLRAEDGQLLGYFLAMEGVGELHLLNITVAPEFQGQGHARRMLDALQAQARRLACEQIWLEVRQSNARARAIYLRYGFTEVGQRRAYYPAAQGQREDAVLMSLRLDAAAHGEGAA</sequence>
<dbReference type="EC" id="2.3.1.266" evidence="5"/>
<keyword evidence="7" id="KW-0689">Ribosomal protein</keyword>
<accession>A0A4R6MZU5</accession>
<reference evidence="7 8" key="1">
    <citation type="submission" date="2019-03" db="EMBL/GenBank/DDBJ databases">
        <title>Genomic Encyclopedia of Type Strains, Phase IV (KMG-IV): sequencing the most valuable type-strain genomes for metagenomic binning, comparative biology and taxonomic classification.</title>
        <authorList>
            <person name="Goeker M."/>
        </authorList>
    </citation>
    <scope>NUCLEOTIDE SEQUENCE [LARGE SCALE GENOMIC DNA]</scope>
    <source>
        <strain evidence="7 8">DSM 25082</strain>
    </source>
</reference>
<dbReference type="OrthoDB" id="9796919at2"/>
<dbReference type="PROSITE" id="PS51186">
    <property type="entry name" value="GNAT"/>
    <property type="match status" value="1"/>
</dbReference>
<comment type="caution">
    <text evidence="7">The sequence shown here is derived from an EMBL/GenBank/DDBJ whole genome shotgun (WGS) entry which is preliminary data.</text>
</comment>
<name>A0A4R6MZU5_9BURK</name>
<dbReference type="InterPro" id="IPR016181">
    <property type="entry name" value="Acyl_CoA_acyltransferase"/>
</dbReference>
<dbReference type="GO" id="GO:0005840">
    <property type="term" value="C:ribosome"/>
    <property type="evidence" value="ECO:0007669"/>
    <property type="project" value="UniProtKB-KW"/>
</dbReference>
<organism evidence="7 8">
    <name type="scientific">Roseateles asaccharophilus</name>
    <dbReference type="NCBI Taxonomy" id="582607"/>
    <lineage>
        <taxon>Bacteria</taxon>
        <taxon>Pseudomonadati</taxon>
        <taxon>Pseudomonadota</taxon>
        <taxon>Betaproteobacteria</taxon>
        <taxon>Burkholderiales</taxon>
        <taxon>Sphaerotilaceae</taxon>
        <taxon>Roseateles</taxon>
    </lineage>
</organism>
<dbReference type="Gene3D" id="3.40.630.30">
    <property type="match status" value="1"/>
</dbReference>